<dbReference type="Pfam" id="PF07714">
    <property type="entry name" value="PK_Tyr_Ser-Thr"/>
    <property type="match status" value="1"/>
</dbReference>
<keyword evidence="2" id="KW-0597">Phosphoprotein</keyword>
<dbReference type="SMART" id="SM00219">
    <property type="entry name" value="TyrKc"/>
    <property type="match status" value="1"/>
</dbReference>
<dbReference type="PROSITE" id="PS50011">
    <property type="entry name" value="PROTEIN_KINASE_DOM"/>
    <property type="match status" value="1"/>
</dbReference>
<proteinExistence type="predicted"/>
<keyword evidence="7" id="KW-0547">Nucleotide-binding</keyword>
<evidence type="ECO:0000256" key="3">
    <source>
        <dbReference type="ARBA" id="ARBA00022679"/>
    </source>
</evidence>
<keyword evidence="3" id="KW-0808">Transferase</keyword>
<keyword evidence="5" id="KW-0732">Signal</keyword>
<reference evidence="14 15" key="1">
    <citation type="submission" date="2019-04" db="EMBL/GenBank/DDBJ databases">
        <title>Annotation for the trematode Fasciola gigantica.</title>
        <authorList>
            <person name="Choi Y.-J."/>
        </authorList>
    </citation>
    <scope>NUCLEOTIDE SEQUENCE [LARGE SCALE GENOMIC DNA]</scope>
    <source>
        <strain evidence="14">Uganda_cow_1</strain>
    </source>
</reference>
<evidence type="ECO:0000256" key="4">
    <source>
        <dbReference type="ARBA" id="ARBA00022692"/>
    </source>
</evidence>
<dbReference type="GO" id="GO:0004714">
    <property type="term" value="F:transmembrane receptor protein tyrosine kinase activity"/>
    <property type="evidence" value="ECO:0007669"/>
    <property type="project" value="TreeGrafter"/>
</dbReference>
<accession>A0A504YQ10</accession>
<dbReference type="SMR" id="A0A504YQ10"/>
<dbReference type="InterPro" id="IPR050122">
    <property type="entry name" value="RTK"/>
</dbReference>
<evidence type="ECO:0000313" key="15">
    <source>
        <dbReference type="Proteomes" id="UP000316759"/>
    </source>
</evidence>
<evidence type="ECO:0000256" key="6">
    <source>
        <dbReference type="ARBA" id="ARBA00022737"/>
    </source>
</evidence>
<dbReference type="OrthoDB" id="98077at2759"/>
<sequence length="248" mass="28392">MKNFTCHHIVRMLGVVKFEPVWQNPPALVMEWMALGDLASYLRQRERRDDCSDGVVKPKLALTWAAEIADGMAFLSRRNLVHRDLAARNCLVDEQLTVKISDFGLARCMSADEYYRRRGQTRLPIRWMAPESLSRSYFTTQSDVWSYGIVLWEIATFAALPYSGFSHEQVISHVTQGGHPDLHDWPARLPSVLHDLMLQCWSFVFSDRPTFMDILDKLDSSLDAPFRSFILNLGRVLSPVASLSLFLV</sequence>
<evidence type="ECO:0000256" key="12">
    <source>
        <dbReference type="ARBA" id="ARBA00023137"/>
    </source>
</evidence>
<keyword evidence="4" id="KW-0812">Transmembrane</keyword>
<evidence type="ECO:0000259" key="13">
    <source>
        <dbReference type="PROSITE" id="PS50011"/>
    </source>
</evidence>
<dbReference type="PIRSF" id="PIRSF000654">
    <property type="entry name" value="Integrin-linked_kinase"/>
    <property type="match status" value="1"/>
</dbReference>
<keyword evidence="12" id="KW-0829">Tyrosine-protein kinase</keyword>
<dbReference type="GO" id="GO:0005886">
    <property type="term" value="C:plasma membrane"/>
    <property type="evidence" value="ECO:0007669"/>
    <property type="project" value="TreeGrafter"/>
</dbReference>
<keyword evidence="11" id="KW-0472">Membrane</keyword>
<dbReference type="PANTHER" id="PTHR24416">
    <property type="entry name" value="TYROSINE-PROTEIN KINASE RECEPTOR"/>
    <property type="match status" value="1"/>
</dbReference>
<dbReference type="InterPro" id="IPR020635">
    <property type="entry name" value="Tyr_kinase_cat_dom"/>
</dbReference>
<dbReference type="InterPro" id="IPR008266">
    <property type="entry name" value="Tyr_kinase_AS"/>
</dbReference>
<name>A0A504YQ10_FASGI</name>
<dbReference type="PANTHER" id="PTHR24416:SF525">
    <property type="entry name" value="INSULIN-LIKE RECEPTOR"/>
    <property type="match status" value="1"/>
</dbReference>
<evidence type="ECO:0000256" key="1">
    <source>
        <dbReference type="ARBA" id="ARBA00004479"/>
    </source>
</evidence>
<feature type="domain" description="Protein kinase" evidence="13">
    <location>
        <begin position="1"/>
        <end position="230"/>
    </location>
</feature>
<evidence type="ECO:0000256" key="8">
    <source>
        <dbReference type="ARBA" id="ARBA00022777"/>
    </source>
</evidence>
<dbReference type="STRING" id="46835.A0A504YQ10"/>
<dbReference type="Gene3D" id="1.10.510.10">
    <property type="entry name" value="Transferase(Phosphotransferase) domain 1"/>
    <property type="match status" value="1"/>
</dbReference>
<dbReference type="PROSITE" id="PS00109">
    <property type="entry name" value="PROTEIN_KINASE_TYR"/>
    <property type="match status" value="1"/>
</dbReference>
<dbReference type="InterPro" id="IPR011009">
    <property type="entry name" value="Kinase-like_dom_sf"/>
</dbReference>
<evidence type="ECO:0000256" key="5">
    <source>
        <dbReference type="ARBA" id="ARBA00022729"/>
    </source>
</evidence>
<dbReference type="AlphaFoldDB" id="A0A504YQ10"/>
<dbReference type="GO" id="GO:0007169">
    <property type="term" value="P:cell surface receptor protein tyrosine kinase signaling pathway"/>
    <property type="evidence" value="ECO:0007669"/>
    <property type="project" value="TreeGrafter"/>
</dbReference>
<dbReference type="FunFam" id="1.10.510.10:FF:000554">
    <property type="entry name" value="Predicted protein"/>
    <property type="match status" value="1"/>
</dbReference>
<dbReference type="EMBL" id="SUNJ01006513">
    <property type="protein sequence ID" value="TPP62725.1"/>
    <property type="molecule type" value="Genomic_DNA"/>
</dbReference>
<comment type="caution">
    <text evidence="14">The sequence shown here is derived from an EMBL/GenBank/DDBJ whole genome shotgun (WGS) entry which is preliminary data.</text>
</comment>
<dbReference type="Proteomes" id="UP000316759">
    <property type="component" value="Unassembled WGS sequence"/>
</dbReference>
<keyword evidence="14" id="KW-0675">Receptor</keyword>
<dbReference type="PRINTS" id="PR00109">
    <property type="entry name" value="TYRKINASE"/>
</dbReference>
<evidence type="ECO:0000256" key="2">
    <source>
        <dbReference type="ARBA" id="ARBA00022553"/>
    </source>
</evidence>
<organism evidence="14 15">
    <name type="scientific">Fasciola gigantica</name>
    <name type="common">Giant liver fluke</name>
    <dbReference type="NCBI Taxonomy" id="46835"/>
    <lineage>
        <taxon>Eukaryota</taxon>
        <taxon>Metazoa</taxon>
        <taxon>Spiralia</taxon>
        <taxon>Lophotrochozoa</taxon>
        <taxon>Platyhelminthes</taxon>
        <taxon>Trematoda</taxon>
        <taxon>Digenea</taxon>
        <taxon>Plagiorchiida</taxon>
        <taxon>Echinostomata</taxon>
        <taxon>Echinostomatoidea</taxon>
        <taxon>Fasciolidae</taxon>
        <taxon>Fasciola</taxon>
    </lineage>
</organism>
<dbReference type="InterPro" id="IPR001245">
    <property type="entry name" value="Ser-Thr/Tyr_kinase_cat_dom"/>
</dbReference>
<evidence type="ECO:0000256" key="10">
    <source>
        <dbReference type="ARBA" id="ARBA00022989"/>
    </source>
</evidence>
<gene>
    <name evidence="14" type="ORF">FGIG_05899</name>
</gene>
<keyword evidence="8" id="KW-0418">Kinase</keyword>
<keyword evidence="6" id="KW-0677">Repeat</keyword>
<evidence type="ECO:0000256" key="7">
    <source>
        <dbReference type="ARBA" id="ARBA00022741"/>
    </source>
</evidence>
<keyword evidence="10" id="KW-1133">Transmembrane helix</keyword>
<dbReference type="GO" id="GO:0005524">
    <property type="term" value="F:ATP binding"/>
    <property type="evidence" value="ECO:0007669"/>
    <property type="project" value="UniProtKB-KW"/>
</dbReference>
<keyword evidence="15" id="KW-1185">Reference proteome</keyword>
<evidence type="ECO:0000256" key="11">
    <source>
        <dbReference type="ARBA" id="ARBA00023136"/>
    </source>
</evidence>
<dbReference type="InterPro" id="IPR000719">
    <property type="entry name" value="Prot_kinase_dom"/>
</dbReference>
<dbReference type="SUPFAM" id="SSF56112">
    <property type="entry name" value="Protein kinase-like (PK-like)"/>
    <property type="match status" value="1"/>
</dbReference>
<dbReference type="GO" id="GO:0043235">
    <property type="term" value="C:receptor complex"/>
    <property type="evidence" value="ECO:0007669"/>
    <property type="project" value="TreeGrafter"/>
</dbReference>
<protein>
    <submittedName>
        <fullName evidence="14">Insulin receptor</fullName>
    </submittedName>
</protein>
<keyword evidence="9" id="KW-0067">ATP-binding</keyword>
<evidence type="ECO:0000313" key="14">
    <source>
        <dbReference type="EMBL" id="TPP62725.1"/>
    </source>
</evidence>
<comment type="subcellular location">
    <subcellularLocation>
        <location evidence="1">Membrane</location>
        <topology evidence="1">Single-pass type I membrane protein</topology>
    </subcellularLocation>
</comment>
<evidence type="ECO:0000256" key="9">
    <source>
        <dbReference type="ARBA" id="ARBA00022840"/>
    </source>
</evidence>